<proteinExistence type="predicted"/>
<sequence length="101" mass="12038">MQVRINGAYRQLINATDLEYHLNNNKILQNPIINALYEEDTFTEIGYAYVYPVIYNMYTSKETPSISFFIQSKYHTLKLRHIWHSVSVDRSTPKWTLYKKS</sequence>
<protein>
    <submittedName>
        <fullName evidence="1">Uncharacterized protein</fullName>
    </submittedName>
</protein>
<keyword evidence="1" id="KW-0614">Plasmid</keyword>
<geneLocation type="plasmid" evidence="1">
    <name>unnamed</name>
</geneLocation>
<reference evidence="1" key="1">
    <citation type="submission" date="2013-02" db="EMBL/GenBank/DDBJ databases">
        <title>Comparative genomics of Borrelia species.</title>
        <authorList>
            <person name="Schwan T.G."/>
            <person name="Raffel S.J."/>
            <person name="Porcella S.F."/>
        </authorList>
    </citation>
    <scope>NUCLEOTIDE SEQUENCE</scope>
    <source>
        <strain evidence="1">DOU</strain>
        <plasmid evidence="1">unnamed</plasmid>
    </source>
</reference>
<dbReference type="RefSeq" id="WP_241766263.1">
    <property type="nucleotide sequence ID" value="NZ_CP004316.1"/>
</dbReference>
<dbReference type="EMBL" id="CP004316">
    <property type="protein sequence ID" value="AHH07433.1"/>
    <property type="molecule type" value="Genomic_DNA"/>
</dbReference>
<organism evidence="1">
    <name type="scientific">Borrelia crocidurae DOU</name>
    <dbReference type="NCBI Taxonomy" id="1293575"/>
    <lineage>
        <taxon>Bacteria</taxon>
        <taxon>Pseudomonadati</taxon>
        <taxon>Spirochaetota</taxon>
        <taxon>Spirochaetia</taxon>
        <taxon>Spirochaetales</taxon>
        <taxon>Borreliaceae</taxon>
        <taxon>Borrelia</taxon>
    </lineage>
</organism>
<accession>W5SL85</accession>
<gene>
    <name evidence="1" type="ORF">BCD_1367</name>
</gene>
<dbReference type="HOGENOM" id="CLU_2286023_0_0_12"/>
<name>W5SL85_9SPIR</name>
<dbReference type="AlphaFoldDB" id="W5SL85"/>
<evidence type="ECO:0000313" key="1">
    <source>
        <dbReference type="EMBL" id="AHH07433.1"/>
    </source>
</evidence>